<evidence type="ECO:0000313" key="2">
    <source>
        <dbReference type="Proteomes" id="UP000327013"/>
    </source>
</evidence>
<dbReference type="Proteomes" id="UP000327013">
    <property type="component" value="Unassembled WGS sequence"/>
</dbReference>
<name>A0A5N6KZR3_9ROSI</name>
<protein>
    <submittedName>
        <fullName evidence="1">Uncharacterized protein</fullName>
    </submittedName>
</protein>
<reference evidence="1 2" key="1">
    <citation type="submission" date="2019-06" db="EMBL/GenBank/DDBJ databases">
        <title>A chromosomal-level reference genome of Carpinus fangiana (Coryloideae, Betulaceae).</title>
        <authorList>
            <person name="Yang X."/>
            <person name="Wang Z."/>
            <person name="Zhang L."/>
            <person name="Hao G."/>
            <person name="Liu J."/>
            <person name="Yang Y."/>
        </authorList>
    </citation>
    <scope>NUCLEOTIDE SEQUENCE [LARGE SCALE GENOMIC DNA]</scope>
    <source>
        <strain evidence="1">Cfa_2016G</strain>
        <tissue evidence="1">Leaf</tissue>
    </source>
</reference>
<keyword evidence="2" id="KW-1185">Reference proteome</keyword>
<sequence length="52" mass="5627">MAINGKLNQETSQAFGVSLQAYGGLPFIGQASCFMDNKVTNNHLPTLIGHEY</sequence>
<dbReference type="EMBL" id="VIBQ01000034">
    <property type="protein sequence ID" value="KAB8428882.1"/>
    <property type="molecule type" value="Genomic_DNA"/>
</dbReference>
<dbReference type="AlphaFoldDB" id="A0A5N6KZR3"/>
<evidence type="ECO:0000313" key="1">
    <source>
        <dbReference type="EMBL" id="KAB8428882.1"/>
    </source>
</evidence>
<proteinExistence type="predicted"/>
<accession>A0A5N6KZR3</accession>
<gene>
    <name evidence="1" type="ORF">FH972_024995</name>
</gene>
<organism evidence="1 2">
    <name type="scientific">Carpinus fangiana</name>
    <dbReference type="NCBI Taxonomy" id="176857"/>
    <lineage>
        <taxon>Eukaryota</taxon>
        <taxon>Viridiplantae</taxon>
        <taxon>Streptophyta</taxon>
        <taxon>Embryophyta</taxon>
        <taxon>Tracheophyta</taxon>
        <taxon>Spermatophyta</taxon>
        <taxon>Magnoliopsida</taxon>
        <taxon>eudicotyledons</taxon>
        <taxon>Gunneridae</taxon>
        <taxon>Pentapetalae</taxon>
        <taxon>rosids</taxon>
        <taxon>fabids</taxon>
        <taxon>Fagales</taxon>
        <taxon>Betulaceae</taxon>
        <taxon>Carpinus</taxon>
    </lineage>
</organism>
<comment type="caution">
    <text evidence="1">The sequence shown here is derived from an EMBL/GenBank/DDBJ whole genome shotgun (WGS) entry which is preliminary data.</text>
</comment>